<reference evidence="1 2" key="1">
    <citation type="journal article" date="2016" name="Nat. Commun.">
        <title>Extremotolerant tardigrade genome and improved radiotolerance of human cultured cells by tardigrade-unique protein.</title>
        <authorList>
            <person name="Hashimoto T."/>
            <person name="Horikawa D.D."/>
            <person name="Saito Y."/>
            <person name="Kuwahara H."/>
            <person name="Kozuka-Hata H."/>
            <person name="Shin-I T."/>
            <person name="Minakuchi Y."/>
            <person name="Ohishi K."/>
            <person name="Motoyama A."/>
            <person name="Aizu T."/>
            <person name="Enomoto A."/>
            <person name="Kondo K."/>
            <person name="Tanaka S."/>
            <person name="Hara Y."/>
            <person name="Koshikawa S."/>
            <person name="Sagara H."/>
            <person name="Miura T."/>
            <person name="Yokobori S."/>
            <person name="Miyagawa K."/>
            <person name="Suzuki Y."/>
            <person name="Kubo T."/>
            <person name="Oyama M."/>
            <person name="Kohara Y."/>
            <person name="Fujiyama A."/>
            <person name="Arakawa K."/>
            <person name="Katayama T."/>
            <person name="Toyoda A."/>
            <person name="Kunieda T."/>
        </authorList>
    </citation>
    <scope>NUCLEOTIDE SEQUENCE [LARGE SCALE GENOMIC DNA]</scope>
    <source>
        <strain evidence="1 2">YOKOZUNA-1</strain>
    </source>
</reference>
<evidence type="ECO:0000313" key="1">
    <source>
        <dbReference type="EMBL" id="GAU90422.1"/>
    </source>
</evidence>
<name>A0A1D1URT9_RAMVA</name>
<dbReference type="AlphaFoldDB" id="A0A1D1URT9"/>
<sequence length="118" mass="13368">MLIAECEAHSWKRREFPHRQAEESSRRVTKVTKGAAVSRAIIDIVSSDEESESSDDTEAPSTSLSLALFTTCKASAFWRTEEEIDSVVFLRERRGEVNNNLSCLYVRHAGQTPEYVMQ</sequence>
<proteinExistence type="predicted"/>
<dbReference type="Proteomes" id="UP000186922">
    <property type="component" value="Unassembled WGS sequence"/>
</dbReference>
<accession>A0A1D1URT9</accession>
<organism evidence="1 2">
    <name type="scientific">Ramazzottius varieornatus</name>
    <name type="common">Water bear</name>
    <name type="synonym">Tardigrade</name>
    <dbReference type="NCBI Taxonomy" id="947166"/>
    <lineage>
        <taxon>Eukaryota</taxon>
        <taxon>Metazoa</taxon>
        <taxon>Ecdysozoa</taxon>
        <taxon>Tardigrada</taxon>
        <taxon>Eutardigrada</taxon>
        <taxon>Parachela</taxon>
        <taxon>Hypsibioidea</taxon>
        <taxon>Ramazzottiidae</taxon>
        <taxon>Ramazzottius</taxon>
    </lineage>
</organism>
<comment type="caution">
    <text evidence="1">The sequence shown here is derived from an EMBL/GenBank/DDBJ whole genome shotgun (WGS) entry which is preliminary data.</text>
</comment>
<gene>
    <name evidence="1" type="primary">RvY_02839-1</name>
    <name evidence="1" type="synonym">RvY_02839.1</name>
    <name evidence="1" type="ORF">RvY_02839</name>
</gene>
<evidence type="ECO:0000313" key="2">
    <source>
        <dbReference type="Proteomes" id="UP000186922"/>
    </source>
</evidence>
<protein>
    <submittedName>
        <fullName evidence="1">Uncharacterized protein</fullName>
    </submittedName>
</protein>
<dbReference type="EMBL" id="BDGG01000001">
    <property type="protein sequence ID" value="GAU90422.1"/>
    <property type="molecule type" value="Genomic_DNA"/>
</dbReference>
<keyword evidence="2" id="KW-1185">Reference proteome</keyword>